<dbReference type="Gene3D" id="1.10.8.430">
    <property type="entry name" value="Helical domain of apoptotic protease-activating factors"/>
    <property type="match status" value="1"/>
</dbReference>
<reference evidence="1" key="1">
    <citation type="submission" date="2023-07" db="EMBL/GenBank/DDBJ databases">
        <title>draft genome sequence of fig (Ficus carica).</title>
        <authorList>
            <person name="Takahashi T."/>
            <person name="Nishimura K."/>
        </authorList>
    </citation>
    <scope>NUCLEOTIDE SEQUENCE</scope>
</reference>
<keyword evidence="3" id="KW-1185">Reference proteome</keyword>
<dbReference type="EMBL" id="BTGU01002101">
    <property type="protein sequence ID" value="GMN34031.1"/>
    <property type="molecule type" value="Genomic_DNA"/>
</dbReference>
<dbReference type="EMBL" id="BTGU01002102">
    <property type="protein sequence ID" value="GMN34037.1"/>
    <property type="molecule type" value="Genomic_DNA"/>
</dbReference>
<protein>
    <submittedName>
        <fullName evidence="1">Uncharacterized protein</fullName>
    </submittedName>
</protein>
<evidence type="ECO:0000313" key="2">
    <source>
        <dbReference type="EMBL" id="GMN34037.1"/>
    </source>
</evidence>
<sequence length="534" mass="60734">MAFSEYDTQRCPSKLELITGHSSFKQDVEVKVNTLGDEEAWQLFSQQVEEITCPEHIAKAVAREYCGLPLALITVGTAMRKKTEQQSEDALTDLQGSAPSISGVEDVSRTGINSLPTPLRLDELRAFLLQHCSNLQGLPPLGVLIRLQVLNLSGTRIGELPKEMEMLINLRQVNLSHTSCLRSIQAGIVSKWTRLEVLDMTFSSFVWYLRGLVGREIFEELLALEHLSCVSLVLRGFSCLDPEYLMTRIGRMKRFHFAFEQNRAVNVFTSGRHEKGRVTINGFEEKTWKPERMMGWLLINATSLVWNGAKDLIDDTVRDDLNNIIQCLLSVRSVGTLSFDCFAALKSLTINNIRGYGSLPVGGNDVPDFLPNLEELSLEGITSMQSISELVDGLGLKLSKLKTLQVFRCPQMKYLFSRETEMPELELITLNRLTMLRDLCILGESLLLLEKVYVFECSLLRRLPRNIGNANKIQEIRGESQWWSELIWDDEETKSRLQQYFNTTAQGRSGQYREGFELDDGYSFFRRCYTPENL</sequence>
<dbReference type="PANTHER" id="PTHR47186:SF63">
    <property type="entry name" value="C-JID DOMAIN-CONTAINING PROTEIN"/>
    <property type="match status" value="1"/>
</dbReference>
<name>A0AA88CX88_FICCA</name>
<comment type="caution">
    <text evidence="1">The sequence shown here is derived from an EMBL/GenBank/DDBJ whole genome shotgun (WGS) entry which is preliminary data.</text>
</comment>
<evidence type="ECO:0000313" key="3">
    <source>
        <dbReference type="Proteomes" id="UP001187192"/>
    </source>
</evidence>
<dbReference type="InterPro" id="IPR032675">
    <property type="entry name" value="LRR_dom_sf"/>
</dbReference>
<dbReference type="SUPFAM" id="SSF52058">
    <property type="entry name" value="L domain-like"/>
    <property type="match status" value="1"/>
</dbReference>
<dbReference type="InterPro" id="IPR042197">
    <property type="entry name" value="Apaf_helical"/>
</dbReference>
<evidence type="ECO:0000313" key="1">
    <source>
        <dbReference type="EMBL" id="GMN34031.1"/>
    </source>
</evidence>
<dbReference type="GO" id="GO:0043531">
    <property type="term" value="F:ADP binding"/>
    <property type="evidence" value="ECO:0007669"/>
    <property type="project" value="InterPro"/>
</dbReference>
<dbReference type="Gene3D" id="3.80.10.10">
    <property type="entry name" value="Ribonuclease Inhibitor"/>
    <property type="match status" value="2"/>
</dbReference>
<dbReference type="PANTHER" id="PTHR47186">
    <property type="entry name" value="LEUCINE-RICH REPEAT-CONTAINING PROTEIN 57"/>
    <property type="match status" value="1"/>
</dbReference>
<dbReference type="AlphaFoldDB" id="A0AA88CX88"/>
<dbReference type="InterPro" id="IPR027417">
    <property type="entry name" value="P-loop_NTPase"/>
</dbReference>
<organism evidence="1 3">
    <name type="scientific">Ficus carica</name>
    <name type="common">Common fig</name>
    <dbReference type="NCBI Taxonomy" id="3494"/>
    <lineage>
        <taxon>Eukaryota</taxon>
        <taxon>Viridiplantae</taxon>
        <taxon>Streptophyta</taxon>
        <taxon>Embryophyta</taxon>
        <taxon>Tracheophyta</taxon>
        <taxon>Spermatophyta</taxon>
        <taxon>Magnoliopsida</taxon>
        <taxon>eudicotyledons</taxon>
        <taxon>Gunneridae</taxon>
        <taxon>Pentapetalae</taxon>
        <taxon>rosids</taxon>
        <taxon>fabids</taxon>
        <taxon>Rosales</taxon>
        <taxon>Moraceae</taxon>
        <taxon>Ficeae</taxon>
        <taxon>Ficus</taxon>
    </lineage>
</organism>
<proteinExistence type="predicted"/>
<dbReference type="Proteomes" id="UP001187192">
    <property type="component" value="Unassembled WGS sequence"/>
</dbReference>
<gene>
    <name evidence="1" type="ORF">TIFTF001_041990</name>
    <name evidence="2" type="ORF">TIFTF001_041992</name>
</gene>
<accession>A0AA88CX88</accession>
<dbReference type="SUPFAM" id="SSF52540">
    <property type="entry name" value="P-loop containing nucleoside triphosphate hydrolases"/>
    <property type="match status" value="1"/>
</dbReference>